<gene>
    <name evidence="11" type="ORF">A9F13_06g02937</name>
</gene>
<evidence type="ECO:0000256" key="2">
    <source>
        <dbReference type="ARBA" id="ARBA00022679"/>
    </source>
</evidence>
<dbReference type="AlphaFoldDB" id="A0AA91T2J3"/>
<dbReference type="GO" id="GO:0005524">
    <property type="term" value="F:ATP binding"/>
    <property type="evidence" value="ECO:0007669"/>
    <property type="project" value="UniProtKB-KW"/>
</dbReference>
<dbReference type="EMBL" id="LYUB02000006">
    <property type="protein sequence ID" value="OVF09140.1"/>
    <property type="molecule type" value="Genomic_DNA"/>
</dbReference>
<keyword evidence="3 7" id="KW-0547">Nucleotide-binding</keyword>
<dbReference type="InterPro" id="IPR008271">
    <property type="entry name" value="Ser/Thr_kinase_AS"/>
</dbReference>
<dbReference type="PROSITE" id="PS50011">
    <property type="entry name" value="PROTEIN_KINASE_DOM"/>
    <property type="match status" value="1"/>
</dbReference>
<dbReference type="PROSITE" id="PS00108">
    <property type="entry name" value="PROTEIN_KINASE_ST"/>
    <property type="match status" value="1"/>
</dbReference>
<evidence type="ECO:0000256" key="4">
    <source>
        <dbReference type="ARBA" id="ARBA00022777"/>
    </source>
</evidence>
<dbReference type="InterPro" id="IPR011009">
    <property type="entry name" value="Kinase-like_dom_sf"/>
</dbReference>
<organism evidence="11 12">
    <name type="scientific">Clavispora lusitaniae</name>
    <name type="common">Candida lusitaniae</name>
    <dbReference type="NCBI Taxonomy" id="36911"/>
    <lineage>
        <taxon>Eukaryota</taxon>
        <taxon>Fungi</taxon>
        <taxon>Dikarya</taxon>
        <taxon>Ascomycota</taxon>
        <taxon>Saccharomycotina</taxon>
        <taxon>Pichiomycetes</taxon>
        <taxon>Metschnikowiaceae</taxon>
        <taxon>Clavispora</taxon>
    </lineage>
</organism>
<evidence type="ECO:0000256" key="3">
    <source>
        <dbReference type="ARBA" id="ARBA00022741"/>
    </source>
</evidence>
<accession>A0AA91T2J3</accession>
<evidence type="ECO:0000256" key="8">
    <source>
        <dbReference type="PIRSR" id="PIRSR630616-3"/>
    </source>
</evidence>
<dbReference type="GO" id="GO:0004674">
    <property type="term" value="F:protein serine/threonine kinase activity"/>
    <property type="evidence" value="ECO:0007669"/>
    <property type="project" value="UniProtKB-KW"/>
</dbReference>
<dbReference type="PANTHER" id="PTHR24350">
    <property type="entry name" value="SERINE/THREONINE-PROTEIN KINASE IAL-RELATED"/>
    <property type="match status" value="1"/>
</dbReference>
<keyword evidence="1" id="KW-0723">Serine/threonine-protein kinase</keyword>
<evidence type="ECO:0000256" key="6">
    <source>
        <dbReference type="PIRSR" id="PIRSR630616-1"/>
    </source>
</evidence>
<feature type="cross-link" description="Glycyl lysine isopeptide (Lys-Gly) (interchain with G-Cter in SUMO2)" evidence="8">
    <location>
        <position position="161"/>
    </location>
</feature>
<feature type="domain" description="Protein kinase" evidence="10">
    <location>
        <begin position="37"/>
        <end position="329"/>
    </location>
</feature>
<evidence type="ECO:0000256" key="1">
    <source>
        <dbReference type="ARBA" id="ARBA00022527"/>
    </source>
</evidence>
<evidence type="ECO:0000256" key="7">
    <source>
        <dbReference type="PIRSR" id="PIRSR630616-2"/>
    </source>
</evidence>
<evidence type="ECO:0000313" key="12">
    <source>
        <dbReference type="Proteomes" id="UP000195602"/>
    </source>
</evidence>
<keyword evidence="5 7" id="KW-0067">ATP-binding</keyword>
<evidence type="ECO:0000259" key="10">
    <source>
        <dbReference type="PROSITE" id="PS50011"/>
    </source>
</evidence>
<dbReference type="SUPFAM" id="SSF56112">
    <property type="entry name" value="Protein kinase-like (PK-like)"/>
    <property type="match status" value="1"/>
</dbReference>
<evidence type="ECO:0000313" key="11">
    <source>
        <dbReference type="EMBL" id="OVF09140.1"/>
    </source>
</evidence>
<reference evidence="11 12" key="1">
    <citation type="submission" date="2017-04" db="EMBL/GenBank/DDBJ databases">
        <title>Draft genome of the yeast Clavispora lusitaniae type strain CBS 6936.</title>
        <authorList>
            <person name="Durrens P."/>
            <person name="Klopp C."/>
            <person name="Biteau N."/>
            <person name="Fitton-Ouhabi V."/>
            <person name="Dementhon K."/>
            <person name="Accoceberry I."/>
            <person name="Sherman D.J."/>
            <person name="Noel T."/>
        </authorList>
    </citation>
    <scope>NUCLEOTIDE SEQUENCE [LARGE SCALE GENOMIC DNA]</scope>
    <source>
        <strain evidence="11 12">CBS 6936</strain>
    </source>
</reference>
<keyword evidence="4 11" id="KW-0418">Kinase</keyword>
<dbReference type="KEGG" id="clus:A9F13_06g02937"/>
<feature type="region of interest" description="Disordered" evidence="9">
    <location>
        <begin position="375"/>
        <end position="417"/>
    </location>
</feature>
<feature type="active site" description="Proton acceptor" evidence="6">
    <location>
        <position position="159"/>
    </location>
</feature>
<keyword evidence="2" id="KW-0808">Transferase</keyword>
<feature type="binding site" evidence="7">
    <location>
        <position position="66"/>
    </location>
    <ligand>
        <name>ATP</name>
        <dbReference type="ChEBI" id="CHEBI:30616"/>
    </ligand>
</feature>
<feature type="binding site" evidence="7">
    <location>
        <begin position="163"/>
        <end position="164"/>
    </location>
    <ligand>
        <name>ATP</name>
        <dbReference type="ChEBI" id="CHEBI:30616"/>
    </ligand>
</feature>
<name>A0AA91T2J3_CLALS</name>
<evidence type="ECO:0000256" key="9">
    <source>
        <dbReference type="SAM" id="MobiDB-lite"/>
    </source>
</evidence>
<comment type="caution">
    <text evidence="11">The sequence shown here is derived from an EMBL/GenBank/DDBJ whole genome shotgun (WGS) entry which is preliminary data.</text>
</comment>
<evidence type="ECO:0000256" key="5">
    <source>
        <dbReference type="ARBA" id="ARBA00022840"/>
    </source>
</evidence>
<dbReference type="SMART" id="SM00220">
    <property type="entry name" value="S_TKc"/>
    <property type="match status" value="1"/>
</dbReference>
<dbReference type="Pfam" id="PF00069">
    <property type="entry name" value="Pkinase"/>
    <property type="match status" value="1"/>
</dbReference>
<feature type="binding site" evidence="7">
    <location>
        <position position="177"/>
    </location>
    <ligand>
        <name>ATP</name>
        <dbReference type="ChEBI" id="CHEBI:30616"/>
    </ligand>
</feature>
<dbReference type="Proteomes" id="UP000195602">
    <property type="component" value="Unassembled WGS sequence"/>
</dbReference>
<dbReference type="Gene3D" id="1.10.510.10">
    <property type="entry name" value="Transferase(Phosphotransferase) domain 1"/>
    <property type="match status" value="1"/>
</dbReference>
<feature type="compositionally biased region" description="Basic and acidic residues" evidence="9">
    <location>
        <begin position="384"/>
        <end position="405"/>
    </location>
</feature>
<dbReference type="InterPro" id="IPR030616">
    <property type="entry name" value="Aur-like"/>
</dbReference>
<protein>
    <submittedName>
        <fullName evidence="11">Serine/threonine-protein kinase</fullName>
    </submittedName>
</protein>
<proteinExistence type="predicted"/>
<sequence length="494" mass="56440">MLASDVSSHKTMDTSHASPDSDYALYEKNHLLLKQRYKYVRQIQRGSFGMVTLAIDVKTNTHVAMKTMFKAKEVAPMAWNEINILSKLGHDNEHICQLLDHFETKDYIILVLEYCANGDLYDMIHSTSNGPRAVDVWNLAKEIYHGLQYAHNLGIFHRDLKPENILFTDVGRVKICDWGLATYSRYSAHFNVGTEKYMAPECFLNSPVSASPVVDSYDCKYADYWSLGITLLTAVFGTAPFKPVRVNDALGSADDFKRKNKSVKKSLESDSNFKHFVMYNMPEVLYDIYPTMNENCFKIFMNLLKAGGVEDDIESYNKKIRSRSLDKFIEDLENNWKFGLTVWEEEELYENEYNDEKNNSAIGPNHHDSVFDMDDFSGSSHGHAQPEEEHIEVNTVSEHKEERAADTASKQPVNRHHSIPVPSLVESSYQPKSWYDLEDELDDTEFNKFFSTLSCKSVPTVSLQQPSGKAAEAHNDIRIVEKEVFVGGSSWSDY</sequence>
<dbReference type="InterPro" id="IPR000719">
    <property type="entry name" value="Prot_kinase_dom"/>
</dbReference>